<dbReference type="GO" id="GO:0004709">
    <property type="term" value="F:MAP kinase kinase kinase activity"/>
    <property type="evidence" value="ECO:0007669"/>
    <property type="project" value="UniProtKB-EC"/>
</dbReference>
<proteinExistence type="predicted"/>
<protein>
    <submittedName>
        <fullName evidence="1">MAP3K3</fullName>
        <ecNumber evidence="1">2.7.11.25</ecNumber>
    </submittedName>
</protein>
<evidence type="ECO:0000313" key="2">
    <source>
        <dbReference type="Proteomes" id="UP000507470"/>
    </source>
</evidence>
<dbReference type="EMBL" id="CACVKT020009598">
    <property type="protein sequence ID" value="CAC5422471.1"/>
    <property type="molecule type" value="Genomic_DNA"/>
</dbReference>
<keyword evidence="1" id="KW-0808">Transferase</keyword>
<gene>
    <name evidence="1" type="ORF">MCOR_54519</name>
</gene>
<keyword evidence="2" id="KW-1185">Reference proteome</keyword>
<dbReference type="InterPro" id="IPR036322">
    <property type="entry name" value="WD40_repeat_dom_sf"/>
</dbReference>
<dbReference type="SUPFAM" id="SSF50978">
    <property type="entry name" value="WD40 repeat-like"/>
    <property type="match status" value="1"/>
</dbReference>
<dbReference type="AlphaFoldDB" id="A0A6J8ETL1"/>
<dbReference type="Proteomes" id="UP000507470">
    <property type="component" value="Unassembled WGS sequence"/>
</dbReference>
<dbReference type="EC" id="2.7.11.25" evidence="1"/>
<name>A0A6J8ETL1_MYTCO</name>
<organism evidence="1 2">
    <name type="scientific">Mytilus coruscus</name>
    <name type="common">Sea mussel</name>
    <dbReference type="NCBI Taxonomy" id="42192"/>
    <lineage>
        <taxon>Eukaryota</taxon>
        <taxon>Metazoa</taxon>
        <taxon>Spiralia</taxon>
        <taxon>Lophotrochozoa</taxon>
        <taxon>Mollusca</taxon>
        <taxon>Bivalvia</taxon>
        <taxon>Autobranchia</taxon>
        <taxon>Pteriomorphia</taxon>
        <taxon>Mytilida</taxon>
        <taxon>Mytiloidea</taxon>
        <taxon>Mytilidae</taxon>
        <taxon>Mytilinae</taxon>
        <taxon>Mytilus</taxon>
    </lineage>
</organism>
<accession>A0A6J8ETL1</accession>
<evidence type="ECO:0000313" key="1">
    <source>
        <dbReference type="EMBL" id="CAC5422471.1"/>
    </source>
</evidence>
<sequence>MRYKRHEYLFRQQNIVEYEFKAGFALTSEIIDMKCIHGDIVAILHSDSLCTYNLTGSLINSHRFRTSLGTNSCIACINDCKIAATLPDHNLIHIVTFITLTTTTDLETPAETRITGGITYRMDILYVAFSDAIRLMDLSGQIQKVISIPSVNILHYMNNDKMLCVYSKDDSDKTVSCLDCTNDSLYDFERFLSIPKMLLLMMLVILFSLKMV</sequence>
<reference evidence="1 2" key="1">
    <citation type="submission" date="2020-06" db="EMBL/GenBank/DDBJ databases">
        <authorList>
            <person name="Li R."/>
            <person name="Bekaert M."/>
        </authorList>
    </citation>
    <scope>NUCLEOTIDE SEQUENCE [LARGE SCALE GENOMIC DNA]</scope>
    <source>
        <strain evidence="2">wild</strain>
    </source>
</reference>